<dbReference type="SUPFAM" id="SSF51126">
    <property type="entry name" value="Pectin lyase-like"/>
    <property type="match status" value="1"/>
</dbReference>
<feature type="non-terminal residue" evidence="2">
    <location>
        <position position="1"/>
    </location>
</feature>
<dbReference type="InterPro" id="IPR011050">
    <property type="entry name" value="Pectin_lyase_fold/virulence"/>
</dbReference>
<evidence type="ECO:0000313" key="3">
    <source>
        <dbReference type="Proteomes" id="UP000031197"/>
    </source>
</evidence>
<organism evidence="2 3">
    <name type="scientific">Alteromonas marina</name>
    <dbReference type="NCBI Taxonomy" id="203795"/>
    <lineage>
        <taxon>Bacteria</taxon>
        <taxon>Pseudomonadati</taxon>
        <taxon>Pseudomonadota</taxon>
        <taxon>Gammaproteobacteria</taxon>
        <taxon>Alteromonadales</taxon>
        <taxon>Alteromonadaceae</taxon>
        <taxon>Alteromonas/Salinimonas group</taxon>
        <taxon>Alteromonas</taxon>
    </lineage>
</organism>
<sequence length="147" mass="15788">AHGVLIQGDANATLDNVTIENVERFGIYAPSSITGTYALSNVTVKNAKDYGVHLSGQGDYTVNNLNLIDNRYGGYWNPRDGKGTIHNFGVTGETKEESSLFVEGEIPFDTTFSDDVVVRNTLTVGADATLTLLPGKSVYGLSRASRL</sequence>
<dbReference type="Pfam" id="PF13229">
    <property type="entry name" value="Beta_helix"/>
    <property type="match status" value="1"/>
</dbReference>
<keyword evidence="3" id="KW-1185">Reference proteome</keyword>
<dbReference type="AlphaFoldDB" id="A0A0B3Y828"/>
<dbReference type="InterPro" id="IPR012334">
    <property type="entry name" value="Pectin_lyas_fold"/>
</dbReference>
<dbReference type="Proteomes" id="UP000031197">
    <property type="component" value="Unassembled WGS sequence"/>
</dbReference>
<accession>A0A0B3Y828</accession>
<name>A0A0B3Y828_9ALTE</name>
<evidence type="ECO:0000259" key="1">
    <source>
        <dbReference type="Pfam" id="PF13229"/>
    </source>
</evidence>
<feature type="domain" description="Right handed beta helix" evidence="1">
    <location>
        <begin position="2"/>
        <end position="88"/>
    </location>
</feature>
<reference evidence="2 3" key="1">
    <citation type="submission" date="2014-12" db="EMBL/GenBank/DDBJ databases">
        <title>Genome sequencing of Alteromonas marina AD001.</title>
        <authorList>
            <person name="Adrian T.G.S."/>
            <person name="Chan K.G."/>
        </authorList>
    </citation>
    <scope>NUCLEOTIDE SEQUENCE [LARGE SCALE GENOMIC DNA]</scope>
    <source>
        <strain evidence="2 3">AD001</strain>
    </source>
</reference>
<evidence type="ECO:0000313" key="2">
    <source>
        <dbReference type="EMBL" id="KHT48130.1"/>
    </source>
</evidence>
<gene>
    <name evidence="2" type="ORF">RJ41_14380</name>
</gene>
<dbReference type="RefSeq" id="WP_039222230.1">
    <property type="nucleotide sequence ID" value="NZ_JWLW01000037.1"/>
</dbReference>
<proteinExistence type="predicted"/>
<dbReference type="InterPro" id="IPR039448">
    <property type="entry name" value="Beta_helix"/>
</dbReference>
<dbReference type="Gene3D" id="2.160.20.10">
    <property type="entry name" value="Single-stranded right-handed beta-helix, Pectin lyase-like"/>
    <property type="match status" value="1"/>
</dbReference>
<dbReference type="EMBL" id="JWLW01000037">
    <property type="protein sequence ID" value="KHT48130.1"/>
    <property type="molecule type" value="Genomic_DNA"/>
</dbReference>
<comment type="caution">
    <text evidence="2">The sequence shown here is derived from an EMBL/GenBank/DDBJ whole genome shotgun (WGS) entry which is preliminary data.</text>
</comment>
<feature type="non-terminal residue" evidence="2">
    <location>
        <position position="147"/>
    </location>
</feature>
<protein>
    <recommendedName>
        <fullName evidence="1">Right handed beta helix domain-containing protein</fullName>
    </recommendedName>
</protein>